<dbReference type="NCBIfam" id="NF005679">
    <property type="entry name" value="PRK07475.1"/>
    <property type="match status" value="1"/>
</dbReference>
<organism evidence="1 2">
    <name type="scientific">Bradyrhizobium vignae</name>
    <dbReference type="NCBI Taxonomy" id="1549949"/>
    <lineage>
        <taxon>Bacteria</taxon>
        <taxon>Pseudomonadati</taxon>
        <taxon>Pseudomonadota</taxon>
        <taxon>Alphaproteobacteria</taxon>
        <taxon>Hyphomicrobiales</taxon>
        <taxon>Nitrobacteraceae</taxon>
        <taxon>Bradyrhizobium</taxon>
    </lineage>
</organism>
<evidence type="ECO:0000313" key="2">
    <source>
        <dbReference type="Proteomes" id="UP000669317"/>
    </source>
</evidence>
<dbReference type="InterPro" id="IPR015942">
    <property type="entry name" value="Asp/Glu/hydantoin_racemase"/>
</dbReference>
<accession>A0ABS3ZRS5</accession>
<name>A0ABS3ZRS5_9BRAD</name>
<reference evidence="1 2" key="1">
    <citation type="submission" date="2021-03" db="EMBL/GenBank/DDBJ databases">
        <title>Genome Sequence of Bradyrhizobium vignae strain ISRA400.</title>
        <authorList>
            <person name="Tisa L.S."/>
            <person name="Svistoonoff S."/>
            <person name="Hocher V."/>
            <person name="Fall S."/>
            <person name="Zaiya A."/>
            <person name="Naing D."/>
            <person name="Niang N."/>
            <person name="Diouf A."/>
            <person name="Dasylva M.C."/>
            <person name="Toure O."/>
            <person name="Gueye M."/>
            <person name="Gully D."/>
            <person name="Tisseyre P."/>
            <person name="Simpson S."/>
            <person name="Morris K."/>
            <person name="Thomas W.K."/>
        </authorList>
    </citation>
    <scope>NUCLEOTIDE SEQUENCE [LARGE SCALE GENOMIC DNA]</scope>
    <source>
        <strain evidence="1 2">ISRA400</strain>
    </source>
</reference>
<dbReference type="Proteomes" id="UP000669317">
    <property type="component" value="Unassembled WGS sequence"/>
</dbReference>
<proteinExistence type="predicted"/>
<gene>
    <name evidence="1" type="ORF">JWS04_07095</name>
</gene>
<comment type="caution">
    <text evidence="1">The sequence shown here is derived from an EMBL/GenBank/DDBJ whole genome shotgun (WGS) entry which is preliminary data.</text>
</comment>
<sequence>MKRGLLRGGHNIYGHRVGILMIEGRFPRPPGAIGNATSFSFPVVHYVVKGFSGSRTVRDLAALDPDSREFRKEIEPWLAGARYLEDQGCQAITTSCGFAALFQRHLLDVVNVPVFASSLMLVPFIAATLKKGRRVGVITAEALSLSLRHLQAAAIDPAGIHVVGMDGCTEFVATAWGDRATLDFAAAESEAVAAAKRLVDEAPDIGAVLLECSLLPPYAAAIQAEIHLPVFDFTHLVSLVHCACARTPFSGLL</sequence>
<dbReference type="Pfam" id="PF01177">
    <property type="entry name" value="Asp_Glu_race"/>
    <property type="match status" value="1"/>
</dbReference>
<evidence type="ECO:0000313" key="1">
    <source>
        <dbReference type="EMBL" id="MBP0110862.1"/>
    </source>
</evidence>
<dbReference type="EMBL" id="JAGIKT010000011">
    <property type="protein sequence ID" value="MBP0110862.1"/>
    <property type="molecule type" value="Genomic_DNA"/>
</dbReference>
<keyword evidence="2" id="KW-1185">Reference proteome</keyword>
<protein>
    <submittedName>
        <fullName evidence="1">Aspartate/glutamate racemase family protein</fullName>
    </submittedName>
</protein>